<accession>A0A843UCU7</accession>
<dbReference type="Proteomes" id="UP000652761">
    <property type="component" value="Unassembled WGS sequence"/>
</dbReference>
<dbReference type="AlphaFoldDB" id="A0A843UCU7"/>
<sequence>MARRHCGIAGWTDGGRRGGRCSRLVPLRYTWKKVRTESIRSPVRQGFAASWNPPPPLQMTLGGCHDKEGNRIRQGCRDLKRGGHGRRDYLRGNFEAISS</sequence>
<evidence type="ECO:0000313" key="1">
    <source>
        <dbReference type="EMBL" id="MQL77959.1"/>
    </source>
</evidence>
<organism evidence="1 2">
    <name type="scientific">Colocasia esculenta</name>
    <name type="common">Wild taro</name>
    <name type="synonym">Arum esculentum</name>
    <dbReference type="NCBI Taxonomy" id="4460"/>
    <lineage>
        <taxon>Eukaryota</taxon>
        <taxon>Viridiplantae</taxon>
        <taxon>Streptophyta</taxon>
        <taxon>Embryophyta</taxon>
        <taxon>Tracheophyta</taxon>
        <taxon>Spermatophyta</taxon>
        <taxon>Magnoliopsida</taxon>
        <taxon>Liliopsida</taxon>
        <taxon>Araceae</taxon>
        <taxon>Aroideae</taxon>
        <taxon>Colocasieae</taxon>
        <taxon>Colocasia</taxon>
    </lineage>
</organism>
<keyword evidence="2" id="KW-1185">Reference proteome</keyword>
<protein>
    <submittedName>
        <fullName evidence="1">Uncharacterized protein</fullName>
    </submittedName>
</protein>
<evidence type="ECO:0000313" key="2">
    <source>
        <dbReference type="Proteomes" id="UP000652761"/>
    </source>
</evidence>
<gene>
    <name evidence="1" type="ORF">Taro_010385</name>
</gene>
<proteinExistence type="predicted"/>
<name>A0A843UCU7_COLES</name>
<comment type="caution">
    <text evidence="1">The sequence shown here is derived from an EMBL/GenBank/DDBJ whole genome shotgun (WGS) entry which is preliminary data.</text>
</comment>
<reference evidence="1" key="1">
    <citation type="submission" date="2017-07" db="EMBL/GenBank/DDBJ databases">
        <title>Taro Niue Genome Assembly and Annotation.</title>
        <authorList>
            <person name="Atibalentja N."/>
            <person name="Keating K."/>
            <person name="Fields C.J."/>
        </authorList>
    </citation>
    <scope>NUCLEOTIDE SEQUENCE</scope>
    <source>
        <strain evidence="1">Niue_2</strain>
        <tissue evidence="1">Leaf</tissue>
    </source>
</reference>
<dbReference type="EMBL" id="NMUH01000375">
    <property type="protein sequence ID" value="MQL77959.1"/>
    <property type="molecule type" value="Genomic_DNA"/>
</dbReference>